<feature type="region of interest" description="Disordered" evidence="6">
    <location>
        <begin position="1581"/>
        <end position="1689"/>
    </location>
</feature>
<name>A0AAV2YSF6_9STRA</name>
<feature type="compositionally biased region" description="Basic and acidic residues" evidence="6">
    <location>
        <begin position="1614"/>
        <end position="1628"/>
    </location>
</feature>
<dbReference type="SUPFAM" id="SSF48452">
    <property type="entry name" value="TPR-like"/>
    <property type="match status" value="1"/>
</dbReference>
<dbReference type="InterPro" id="IPR057301">
    <property type="entry name" value="Rrp5_OB_4th"/>
</dbReference>
<dbReference type="SUPFAM" id="SSF50249">
    <property type="entry name" value="Nucleic acid-binding proteins"/>
    <property type="match status" value="10"/>
</dbReference>
<dbReference type="CDD" id="cd05693">
    <property type="entry name" value="S1_Rrp5_repeat_hs1_sc1"/>
    <property type="match status" value="1"/>
</dbReference>
<proteinExistence type="predicted"/>
<dbReference type="Gene3D" id="1.25.40.10">
    <property type="entry name" value="Tetratricopeptide repeat domain"/>
    <property type="match status" value="1"/>
</dbReference>
<dbReference type="PANTHER" id="PTHR23270:SF10">
    <property type="entry name" value="PROTEIN RRP5 HOMOLOG"/>
    <property type="match status" value="1"/>
</dbReference>
<evidence type="ECO:0000259" key="7">
    <source>
        <dbReference type="PROSITE" id="PS50126"/>
    </source>
</evidence>
<feature type="compositionally biased region" description="Acidic residues" evidence="6">
    <location>
        <begin position="1669"/>
        <end position="1680"/>
    </location>
</feature>
<feature type="domain" description="S1 motif" evidence="7">
    <location>
        <begin position="1422"/>
        <end position="1489"/>
    </location>
</feature>
<dbReference type="InterPro" id="IPR048059">
    <property type="entry name" value="Rrp5_S1_rpt_hs1_sc1"/>
</dbReference>
<evidence type="ECO:0000256" key="4">
    <source>
        <dbReference type="ARBA" id="ARBA00022737"/>
    </source>
</evidence>
<evidence type="ECO:0000256" key="1">
    <source>
        <dbReference type="ARBA" id="ARBA00004604"/>
    </source>
</evidence>
<feature type="domain" description="S1 motif" evidence="7">
    <location>
        <begin position="111"/>
        <end position="207"/>
    </location>
</feature>
<feature type="compositionally biased region" description="Acidic residues" evidence="6">
    <location>
        <begin position="1634"/>
        <end position="1647"/>
    </location>
</feature>
<dbReference type="SMART" id="SM00386">
    <property type="entry name" value="HAT"/>
    <property type="match status" value="6"/>
</dbReference>
<dbReference type="Gene3D" id="2.40.50.140">
    <property type="entry name" value="Nucleic acid-binding proteins"/>
    <property type="match status" value="10"/>
</dbReference>
<feature type="domain" description="S1 motif" evidence="7">
    <location>
        <begin position="702"/>
        <end position="778"/>
    </location>
</feature>
<feature type="domain" description="S1 motif" evidence="7">
    <location>
        <begin position="512"/>
        <end position="586"/>
    </location>
</feature>
<keyword evidence="3" id="KW-0597">Phosphoprotein</keyword>
<evidence type="ECO:0000313" key="8">
    <source>
        <dbReference type="EMBL" id="DAZ97622.1"/>
    </source>
</evidence>
<keyword evidence="4" id="KW-0677">Repeat</keyword>
<feature type="domain" description="S1 motif" evidence="7">
    <location>
        <begin position="801"/>
        <end position="872"/>
    </location>
</feature>
<dbReference type="Proteomes" id="UP001146120">
    <property type="component" value="Unassembled WGS sequence"/>
</dbReference>
<dbReference type="Pfam" id="PF23240">
    <property type="entry name" value="HAT_PRP39_N"/>
    <property type="match status" value="1"/>
</dbReference>
<protein>
    <recommendedName>
        <fullName evidence="7">S1 motif domain-containing protein</fullName>
    </recommendedName>
</protein>
<feature type="region of interest" description="Disordered" evidence="6">
    <location>
        <begin position="419"/>
        <end position="440"/>
    </location>
</feature>
<dbReference type="Pfam" id="PF23459">
    <property type="entry name" value="S1_RRP5"/>
    <property type="match status" value="4"/>
</dbReference>
<evidence type="ECO:0000256" key="3">
    <source>
        <dbReference type="ARBA" id="ARBA00022553"/>
    </source>
</evidence>
<feature type="region of interest" description="Disordered" evidence="6">
    <location>
        <begin position="1"/>
        <end position="91"/>
    </location>
</feature>
<dbReference type="GO" id="GO:0006364">
    <property type="term" value="P:rRNA processing"/>
    <property type="evidence" value="ECO:0007669"/>
    <property type="project" value="UniProtKB-KW"/>
</dbReference>
<dbReference type="GO" id="GO:0032040">
    <property type="term" value="C:small-subunit processome"/>
    <property type="evidence" value="ECO:0007669"/>
    <property type="project" value="TreeGrafter"/>
</dbReference>
<comment type="subcellular location">
    <subcellularLocation>
        <location evidence="1">Nucleus</location>
        <location evidence="1">Nucleolus</location>
    </subcellularLocation>
</comment>
<feature type="domain" description="S1 motif" evidence="7">
    <location>
        <begin position="1508"/>
        <end position="1577"/>
    </location>
</feature>
<comment type="caution">
    <text evidence="8">The sequence shown here is derived from an EMBL/GenBank/DDBJ whole genome shotgun (WGS) entry which is preliminary data.</text>
</comment>
<feature type="compositionally biased region" description="Acidic residues" evidence="6">
    <location>
        <begin position="1582"/>
        <end position="1613"/>
    </location>
</feature>
<dbReference type="SMART" id="SM00316">
    <property type="entry name" value="S1"/>
    <property type="match status" value="12"/>
</dbReference>
<organism evidence="8 9">
    <name type="scientific">Lagenidium giganteum</name>
    <dbReference type="NCBI Taxonomy" id="4803"/>
    <lineage>
        <taxon>Eukaryota</taxon>
        <taxon>Sar</taxon>
        <taxon>Stramenopiles</taxon>
        <taxon>Oomycota</taxon>
        <taxon>Peronosporomycetes</taxon>
        <taxon>Pythiales</taxon>
        <taxon>Pythiaceae</taxon>
    </lineage>
</organism>
<dbReference type="InterPro" id="IPR012340">
    <property type="entry name" value="NA-bd_OB-fold"/>
</dbReference>
<feature type="domain" description="S1 motif" evidence="7">
    <location>
        <begin position="1241"/>
        <end position="1312"/>
    </location>
</feature>
<evidence type="ECO:0000256" key="6">
    <source>
        <dbReference type="SAM" id="MobiDB-lite"/>
    </source>
</evidence>
<dbReference type="FunFam" id="1.25.40.10:FF:000065">
    <property type="entry name" value="Programmed cell death 11"/>
    <property type="match status" value="1"/>
</dbReference>
<keyword evidence="2" id="KW-0698">rRNA processing</keyword>
<dbReference type="InterPro" id="IPR045209">
    <property type="entry name" value="Rrp5"/>
</dbReference>
<dbReference type="PANTHER" id="PTHR23270">
    <property type="entry name" value="PROGRAMMED CELL DEATH PROTEIN 11 PRE-RRNA PROCESSING PROTEIN RRP5"/>
    <property type="match status" value="1"/>
</dbReference>
<dbReference type="InterPro" id="IPR003107">
    <property type="entry name" value="HAT"/>
</dbReference>
<dbReference type="PROSITE" id="PS50126">
    <property type="entry name" value="S1"/>
    <property type="match status" value="11"/>
</dbReference>
<dbReference type="Pfam" id="PF24685">
    <property type="entry name" value="OB_RRP5_4th"/>
    <property type="match status" value="1"/>
</dbReference>
<evidence type="ECO:0000313" key="9">
    <source>
        <dbReference type="Proteomes" id="UP001146120"/>
    </source>
</evidence>
<sequence length="1983" mass="215389">MVAQQSFPRGKKKATDVAKPPQQHEHESAAPPSKKRKQQSDDATPVEVGDALFGKKGLARQGQADADASDKKAVKAKKKPRVESVKKGAADAADAPATLASVVTFKTLKKGMLLLGCVRQINHNDLLVSLPNKLNGVVSLEECSDEFYAHARKQKAKAGKPATNEDEDMEEALPALSEVFQVGQFVPCAVLATSKDDKGKKIVLSLRTSLINAELNPATVAKGMALYGTVASLEDHGAIINLGIRGLNAFVPQRELAACELTPRPGQHLLVTVLSVNAHTSTATVTPDPKQTLKCVTRGDSFTLQQMTPGVLLNVRVEEVLANGLRVSFLTFFSGTVEHNHMSNPCVSDWAESYRQGLKGRARIVSVDRANKQITLSMAPHVVHLSVPEPSLMVGDIVERATIQRIDAGIGMLLSLQSSVQDEDNEDEDDAMDGSKTPAKKNSNWAAFAPAYVHISNASDDRVDKLDKKFTVGQTVRCRVIGTAPFDGLLNVTCKASSLAQTVLRHADLQAGEQVRGKILAVETWGILLEISEGVRGLVTAQHVPPHVLGKKGKKDTSGKYRVGKTVEARVLRVDLETKKTYLTMKKALLTSELPVLSTFADAQVGRVAHGCITKIAEYGVVVSFYGGVYGLVPAALLHQAGIQVLDEAYVLGQVVKGCVTRCDQAKQRLMLTFDTTGAATTKAKTSTSTASATEEASPLVGKLITNAKVLEVDATSLRVQTEDGLEGVLPFVQLSDFPRQTALVDAFVAQWSVGDVIAEPLLVLAQARDGLLTLSKKPLLLSVANQTSVLPRTFAQVKERAVLVGYVASVHATKGVFVRFLNNLSALAPKAFVSESFVAQVDAGLFEVGETVVCQVEKVEKDKQQSLVGFRKHTALASGVKHQAAWFQALTREYAAVGAFTTKYAVGKTEKAEFVGMRPYGAVFTLGDEDDDSAATVIVPGVKKATWDEGATVKLLLVDFDLDKRVFYGSVDAALVKSGAKKARKQKQALAVGARVQNATVVAIGSNKKYVVASYPDAQDAELQHVSVVQLADFWTPSASAESLGLDVGASLPRCRVVAASVGGAAVSTAFDDLTVLAREDEDALAALANKQKKQRADDDEHAALPKYGSDDWKLGKRVTGRIVGIKEDVMEIKLKASKKCGKVVATVSVCDVDATGDDAHPFDQFQVNMRVDGRVLAVLEKGANQRKPVSESNPATFHALHLSLRKADVEGDAELADCSSLARADWQERSAGRALLQEGRSLEGVVTEQNADGLLIRLSHRVVGFAHCLELSSDLAVLRAFRQQFPVGKRLKCNVIGVDEDKKFVHLSLIHTAREQTTPKVGAVLNGLVSTKMSAIKPPCVMVQLGATGYGRACVTELLPPAQWASGMHELPQFAHSQFVRCVVLSSDKKNTELSLRSDALADPKAYVAAQSKPLERAVGDLVPAIVASTAANGCFVRVDRQTTARVLLRDLSDDFVTDPTALFPMGKLVAGRVVKQTAKGLELSLKASVVSDDVAMIKFKDLRVGMTVKGTITKVQPYGVFVKVEKSNISGLCHISEVADQRVTQPLDQVFSEGDYVKAKVLKIEELRVSFGLKPSYFEGEESSSEEEDDDEEEDAENGDDDSDSEDEEPVKEVKEVAAKKEVKTRAVPMDVDDGESSSEDDEAAAPQVGFTWDGFDSVLGGKANDEEDSDSEDEEAEATKQTKKQVKRNDEWIALREKALASNEQVPQSADDYERLLAVSPQSSYLWIQYMAFHVSLTEVALARDVAVRATTKVSFREEKEKLNVWFAYLNLEHDFGDAESFMRVFKSALQVNPPKRVYLHLVDLYDRAGEHEDAKATLATMQKKFKQSKQTWLKALQLQVAQRKHNTAAETLQRALKSLAPHKHLVVIQKYGQLMYEHDAVEKARTIFEGILANYPKRMDLWNVYLDKEVKFGGDHAYVRQLFERLLAMEFSAKKMKFLFKKFLAFEEEHGDEARVEHVKQLAADFVAAAAAATGGSA</sequence>
<reference evidence="8" key="1">
    <citation type="submission" date="2022-11" db="EMBL/GenBank/DDBJ databases">
        <authorList>
            <person name="Morgan W.R."/>
            <person name="Tartar A."/>
        </authorList>
    </citation>
    <scope>NUCLEOTIDE SEQUENCE</scope>
    <source>
        <strain evidence="8">ARSEF 373</strain>
    </source>
</reference>
<keyword evidence="5" id="KW-0539">Nucleus</keyword>
<evidence type="ECO:0000256" key="2">
    <source>
        <dbReference type="ARBA" id="ARBA00022552"/>
    </source>
</evidence>
<evidence type="ECO:0000256" key="5">
    <source>
        <dbReference type="ARBA" id="ARBA00023242"/>
    </source>
</evidence>
<dbReference type="Pfam" id="PF00575">
    <property type="entry name" value="S1"/>
    <property type="match status" value="2"/>
</dbReference>
<reference evidence="8" key="2">
    <citation type="journal article" date="2023" name="Microbiol Resour">
        <title>Decontamination and Annotation of the Draft Genome Sequence of the Oomycete Lagenidium giganteum ARSEF 373.</title>
        <authorList>
            <person name="Morgan W.R."/>
            <person name="Tartar A."/>
        </authorList>
    </citation>
    <scope>NUCLEOTIDE SEQUENCE</scope>
    <source>
        <strain evidence="8">ARSEF 373</strain>
    </source>
</reference>
<feature type="domain" description="S1 motif" evidence="7">
    <location>
        <begin position="606"/>
        <end position="675"/>
    </location>
</feature>
<feature type="compositionally biased region" description="Acidic residues" evidence="6">
    <location>
        <begin position="421"/>
        <end position="432"/>
    </location>
</feature>
<accession>A0AAV2YSF6</accession>
<dbReference type="InterPro" id="IPR057302">
    <property type="entry name" value="Rrp5_S1"/>
</dbReference>
<dbReference type="InterPro" id="IPR011990">
    <property type="entry name" value="TPR-like_helical_dom_sf"/>
</dbReference>
<dbReference type="InterPro" id="IPR003029">
    <property type="entry name" value="S1_domain"/>
</dbReference>
<feature type="domain" description="S1 motif" evidence="7">
    <location>
        <begin position="223"/>
        <end position="288"/>
    </location>
</feature>
<dbReference type="FunFam" id="2.40.50.140:FF:000103">
    <property type="entry name" value="protein RRP5 homolog"/>
    <property type="match status" value="2"/>
</dbReference>
<dbReference type="EMBL" id="DAKRPA010000130">
    <property type="protein sequence ID" value="DAZ97622.1"/>
    <property type="molecule type" value="Genomic_DNA"/>
</dbReference>
<dbReference type="GO" id="GO:0003723">
    <property type="term" value="F:RNA binding"/>
    <property type="evidence" value="ECO:0007669"/>
    <property type="project" value="TreeGrafter"/>
</dbReference>
<keyword evidence="9" id="KW-1185">Reference proteome</keyword>
<gene>
    <name evidence="8" type="ORF">N0F65_002241</name>
</gene>
<feature type="domain" description="S1 motif" evidence="7">
    <location>
        <begin position="395"/>
        <end position="495"/>
    </location>
</feature>
<feature type="domain" description="S1 motif" evidence="7">
    <location>
        <begin position="310"/>
        <end position="379"/>
    </location>
</feature>